<organism evidence="1">
    <name type="scientific">Rhizophora mucronata</name>
    <name type="common">Asiatic mangrove</name>
    <dbReference type="NCBI Taxonomy" id="61149"/>
    <lineage>
        <taxon>Eukaryota</taxon>
        <taxon>Viridiplantae</taxon>
        <taxon>Streptophyta</taxon>
        <taxon>Embryophyta</taxon>
        <taxon>Tracheophyta</taxon>
        <taxon>Spermatophyta</taxon>
        <taxon>Magnoliopsida</taxon>
        <taxon>eudicotyledons</taxon>
        <taxon>Gunneridae</taxon>
        <taxon>Pentapetalae</taxon>
        <taxon>rosids</taxon>
        <taxon>fabids</taxon>
        <taxon>Malpighiales</taxon>
        <taxon>Rhizophoraceae</taxon>
        <taxon>Rhizophora</taxon>
    </lineage>
</organism>
<proteinExistence type="predicted"/>
<accession>A0A2P2PTT4</accession>
<dbReference type="EMBL" id="GGEC01077599">
    <property type="protein sequence ID" value="MBX58083.1"/>
    <property type="molecule type" value="Transcribed_RNA"/>
</dbReference>
<sequence length="46" mass="5298">MLKDSRCERFANSLGKLPERLLKDKSTYWRLVKLAMASGTGPIRLF</sequence>
<reference evidence="1" key="1">
    <citation type="submission" date="2018-02" db="EMBL/GenBank/DDBJ databases">
        <title>Rhizophora mucronata_Transcriptome.</title>
        <authorList>
            <person name="Meera S.P."/>
            <person name="Sreeshan A."/>
            <person name="Augustine A."/>
        </authorList>
    </citation>
    <scope>NUCLEOTIDE SEQUENCE</scope>
    <source>
        <tissue evidence="1">Leaf</tissue>
    </source>
</reference>
<evidence type="ECO:0000313" key="1">
    <source>
        <dbReference type="EMBL" id="MBX58083.1"/>
    </source>
</evidence>
<name>A0A2P2PTT4_RHIMU</name>
<protein>
    <submittedName>
        <fullName evidence="1">Uncharacterized protein</fullName>
    </submittedName>
</protein>
<dbReference type="AlphaFoldDB" id="A0A2P2PTT4"/>